<evidence type="ECO:0000256" key="12">
    <source>
        <dbReference type="ARBA" id="ARBA00022695"/>
    </source>
</evidence>
<dbReference type="InterPro" id="IPR000374">
    <property type="entry name" value="PC_trans"/>
</dbReference>
<organism evidence="20 21">
    <name type="scientific">Helicobacter winghamensis</name>
    <dbReference type="NCBI Taxonomy" id="157268"/>
    <lineage>
        <taxon>Bacteria</taxon>
        <taxon>Pseudomonadati</taxon>
        <taxon>Campylobacterota</taxon>
        <taxon>Epsilonproteobacteria</taxon>
        <taxon>Campylobacterales</taxon>
        <taxon>Helicobacteraceae</taxon>
        <taxon>Helicobacter</taxon>
    </lineage>
</organism>
<dbReference type="OrthoDB" id="9799199at2"/>
<evidence type="ECO:0000256" key="1">
    <source>
        <dbReference type="ARBA" id="ARBA00001698"/>
    </source>
</evidence>
<accession>A0A2N3PH73</accession>
<feature type="transmembrane region" description="Helical" evidence="19">
    <location>
        <begin position="136"/>
        <end position="159"/>
    </location>
</feature>
<keyword evidence="15 19" id="KW-0472">Membrane</keyword>
<evidence type="ECO:0000256" key="18">
    <source>
        <dbReference type="RuleBase" id="RU003938"/>
    </source>
</evidence>
<comment type="pathway">
    <text evidence="4">Lipid metabolism.</text>
</comment>
<feature type="transmembrane region" description="Helical" evidence="19">
    <location>
        <begin position="248"/>
        <end position="265"/>
    </location>
</feature>
<evidence type="ECO:0000256" key="7">
    <source>
        <dbReference type="ARBA" id="ARBA00019373"/>
    </source>
</evidence>
<evidence type="ECO:0000256" key="19">
    <source>
        <dbReference type="SAM" id="Phobius"/>
    </source>
</evidence>
<dbReference type="PANTHER" id="PTHR46382:SF1">
    <property type="entry name" value="PHOSPHATIDATE CYTIDYLYLTRANSFERASE"/>
    <property type="match status" value="1"/>
</dbReference>
<comment type="caution">
    <text evidence="20">The sequence shown here is derived from an EMBL/GenBank/DDBJ whole genome shotgun (WGS) entry which is preliminary data.</text>
</comment>
<keyword evidence="8" id="KW-1003">Cell membrane</keyword>
<evidence type="ECO:0000256" key="10">
    <source>
        <dbReference type="ARBA" id="ARBA00022679"/>
    </source>
</evidence>
<dbReference type="RefSeq" id="WP_006803083.1">
    <property type="nucleotide sequence ID" value="NZ_CABKOI010000019.1"/>
</dbReference>
<keyword evidence="13 19" id="KW-1133">Transmembrane helix</keyword>
<keyword evidence="17" id="KW-1208">Phospholipid metabolism</keyword>
<dbReference type="EC" id="2.7.7.41" evidence="6 18"/>
<feature type="transmembrane region" description="Helical" evidence="19">
    <location>
        <begin position="68"/>
        <end position="100"/>
    </location>
</feature>
<comment type="similarity">
    <text evidence="5 18">Belongs to the CDS family.</text>
</comment>
<dbReference type="PANTHER" id="PTHR46382">
    <property type="entry name" value="PHOSPHATIDATE CYTIDYLYLTRANSFERASE"/>
    <property type="match status" value="1"/>
</dbReference>
<evidence type="ECO:0000256" key="17">
    <source>
        <dbReference type="ARBA" id="ARBA00023264"/>
    </source>
</evidence>
<protein>
    <recommendedName>
        <fullName evidence="7 18">Phosphatidate cytidylyltransferase</fullName>
        <ecNumber evidence="6 18">2.7.7.41</ecNumber>
    </recommendedName>
</protein>
<keyword evidence="21" id="KW-1185">Reference proteome</keyword>
<dbReference type="GeneID" id="97290497"/>
<comment type="subcellular location">
    <subcellularLocation>
        <location evidence="2">Cell membrane</location>
        <topology evidence="2">Multi-pass membrane protein</topology>
    </subcellularLocation>
</comment>
<dbReference type="PROSITE" id="PS01315">
    <property type="entry name" value="CDS"/>
    <property type="match status" value="1"/>
</dbReference>
<dbReference type="GO" id="GO:0016024">
    <property type="term" value="P:CDP-diacylglycerol biosynthetic process"/>
    <property type="evidence" value="ECO:0007669"/>
    <property type="project" value="UniProtKB-UniPathway"/>
</dbReference>
<evidence type="ECO:0000256" key="15">
    <source>
        <dbReference type="ARBA" id="ARBA00023136"/>
    </source>
</evidence>
<dbReference type="AlphaFoldDB" id="A0A2N3PH73"/>
<comment type="catalytic activity">
    <reaction evidence="1 18">
        <text>a 1,2-diacyl-sn-glycero-3-phosphate + CTP + H(+) = a CDP-1,2-diacyl-sn-glycerol + diphosphate</text>
        <dbReference type="Rhea" id="RHEA:16229"/>
        <dbReference type="ChEBI" id="CHEBI:15378"/>
        <dbReference type="ChEBI" id="CHEBI:33019"/>
        <dbReference type="ChEBI" id="CHEBI:37563"/>
        <dbReference type="ChEBI" id="CHEBI:58332"/>
        <dbReference type="ChEBI" id="CHEBI:58608"/>
        <dbReference type="EC" id="2.7.7.41"/>
    </reaction>
</comment>
<evidence type="ECO:0000256" key="11">
    <source>
        <dbReference type="ARBA" id="ARBA00022692"/>
    </source>
</evidence>
<dbReference type="GO" id="GO:0004605">
    <property type="term" value="F:phosphatidate cytidylyltransferase activity"/>
    <property type="evidence" value="ECO:0007669"/>
    <property type="project" value="UniProtKB-EC"/>
</dbReference>
<evidence type="ECO:0000256" key="2">
    <source>
        <dbReference type="ARBA" id="ARBA00004651"/>
    </source>
</evidence>
<dbReference type="UniPathway" id="UPA00557">
    <property type="reaction ID" value="UER00614"/>
</dbReference>
<evidence type="ECO:0000256" key="13">
    <source>
        <dbReference type="ARBA" id="ARBA00022989"/>
    </source>
</evidence>
<name>A0A2N3PH73_9HELI</name>
<keyword evidence="10 18" id="KW-0808">Transferase</keyword>
<reference evidence="20 21" key="1">
    <citation type="submission" date="2016-07" db="EMBL/GenBank/DDBJ databases">
        <title>Detection of Helicobacter winghamensis from caecal content of red fox (Vulpes vulpes).</title>
        <authorList>
            <person name="Zanoni R.G."/>
            <person name="Florio D."/>
            <person name="Caffara M."/>
            <person name="Renzi M."/>
            <person name="Parisi A."/>
            <person name="Pasquali F."/>
            <person name="Manfreda G."/>
        </authorList>
    </citation>
    <scope>NUCLEOTIDE SEQUENCE [LARGE SCALE GENOMIC DNA]</scope>
    <source>
        <strain evidence="20 21">295_13</strain>
    </source>
</reference>
<dbReference type="Proteomes" id="UP000233350">
    <property type="component" value="Unassembled WGS sequence"/>
</dbReference>
<keyword evidence="9" id="KW-0444">Lipid biosynthesis</keyword>
<sequence>MLNNIKVLEPRRIYTALIMLIAIVIIVIFHSPILLWSVLGVAFLIGFYESCKLYNASKDSSQSNTPKLIFWVLAILVWVSVYLYESPIGTFVALVILGAYQSYTKRGNLEKMMPFIYPTIPFIFLYLLYLEYSINAIIWLLFTIGLTDSFAYIGGKMIGGKLFANSAFCPTSPNKTKEGVLVGVSVATIVGTLIGLGVCGFFTAFILTLLTSFASVFGDLYESFLKRQAGVKDSGTLFPGHGGILDRLDGYFFGGIILYALLGLVKL</sequence>
<proteinExistence type="inferred from homology"/>
<dbReference type="STRING" id="556267.HWAG_01387"/>
<evidence type="ECO:0000256" key="4">
    <source>
        <dbReference type="ARBA" id="ARBA00005189"/>
    </source>
</evidence>
<evidence type="ECO:0000256" key="14">
    <source>
        <dbReference type="ARBA" id="ARBA00023098"/>
    </source>
</evidence>
<evidence type="ECO:0000256" key="3">
    <source>
        <dbReference type="ARBA" id="ARBA00005119"/>
    </source>
</evidence>
<gene>
    <name evidence="20" type="ORF">BCM31_05300</name>
</gene>
<dbReference type="Pfam" id="PF01148">
    <property type="entry name" value="CTP_transf_1"/>
    <property type="match status" value="1"/>
</dbReference>
<keyword evidence="12 18" id="KW-0548">Nucleotidyltransferase</keyword>
<feature type="transmembrane region" description="Helical" evidence="19">
    <location>
        <begin position="20"/>
        <end position="48"/>
    </location>
</feature>
<evidence type="ECO:0000256" key="16">
    <source>
        <dbReference type="ARBA" id="ARBA00023209"/>
    </source>
</evidence>
<feature type="transmembrane region" description="Helical" evidence="19">
    <location>
        <begin position="112"/>
        <end position="130"/>
    </location>
</feature>
<dbReference type="EMBL" id="MBPK01000046">
    <property type="protein sequence ID" value="PKT79739.1"/>
    <property type="molecule type" value="Genomic_DNA"/>
</dbReference>
<evidence type="ECO:0000313" key="21">
    <source>
        <dbReference type="Proteomes" id="UP000233350"/>
    </source>
</evidence>
<keyword evidence="14" id="KW-0443">Lipid metabolism</keyword>
<feature type="transmembrane region" description="Helical" evidence="19">
    <location>
        <begin position="180"/>
        <end position="210"/>
    </location>
</feature>
<evidence type="ECO:0000313" key="20">
    <source>
        <dbReference type="EMBL" id="PKT79739.1"/>
    </source>
</evidence>
<evidence type="ECO:0000256" key="5">
    <source>
        <dbReference type="ARBA" id="ARBA00010185"/>
    </source>
</evidence>
<keyword evidence="16" id="KW-0594">Phospholipid biosynthesis</keyword>
<dbReference type="GO" id="GO:0005886">
    <property type="term" value="C:plasma membrane"/>
    <property type="evidence" value="ECO:0007669"/>
    <property type="project" value="UniProtKB-SubCell"/>
</dbReference>
<evidence type="ECO:0000256" key="6">
    <source>
        <dbReference type="ARBA" id="ARBA00012487"/>
    </source>
</evidence>
<comment type="pathway">
    <text evidence="3 18">Phospholipid metabolism; CDP-diacylglycerol biosynthesis; CDP-diacylglycerol from sn-glycerol 3-phosphate: step 3/3.</text>
</comment>
<keyword evidence="11 18" id="KW-0812">Transmembrane</keyword>
<evidence type="ECO:0000256" key="8">
    <source>
        <dbReference type="ARBA" id="ARBA00022475"/>
    </source>
</evidence>
<evidence type="ECO:0000256" key="9">
    <source>
        <dbReference type="ARBA" id="ARBA00022516"/>
    </source>
</evidence>